<feature type="region of interest" description="Disordered" evidence="1">
    <location>
        <begin position="217"/>
        <end position="236"/>
    </location>
</feature>
<reference evidence="4" key="1">
    <citation type="submission" date="2011-12" db="EMBL/GenBank/DDBJ databases">
        <authorList>
            <consortium name="The Broad Institute Genome Sequencing Platform"/>
            <person name="Russ C."/>
            <person name="Tyler B."/>
            <person name="Panabieres F."/>
            <person name="Shan W."/>
            <person name="Tripathy S."/>
            <person name="Grunwald N."/>
            <person name="Machado M."/>
            <person name="Young S.K."/>
            <person name="Zeng Q."/>
            <person name="Gargeya S."/>
            <person name="Fitzgerald M."/>
            <person name="Haas B."/>
            <person name="Abouelleil A."/>
            <person name="Alvarado L."/>
            <person name="Arachchi H.M."/>
            <person name="Berlin A."/>
            <person name="Chapman S.B."/>
            <person name="Gearin G."/>
            <person name="Goldberg J."/>
            <person name="Griggs A."/>
            <person name="Gujja S."/>
            <person name="Hansen M."/>
            <person name="Heiman D."/>
            <person name="Howarth C."/>
            <person name="Larimer J."/>
            <person name="Lui A."/>
            <person name="MacDonald P.J.P."/>
            <person name="McCowen C."/>
            <person name="Montmayeur A."/>
            <person name="Murphy C."/>
            <person name="Neiman D."/>
            <person name="Pearson M."/>
            <person name="Priest M."/>
            <person name="Roberts A."/>
            <person name="Saif S."/>
            <person name="Shea T."/>
            <person name="Sisk P."/>
            <person name="Stolte C."/>
            <person name="Sykes S."/>
            <person name="Wortman J."/>
            <person name="Nusbaum C."/>
            <person name="Birren B."/>
        </authorList>
    </citation>
    <scope>NUCLEOTIDE SEQUENCE [LARGE SCALE GENOMIC DNA]</scope>
    <source>
        <strain evidence="4">INRA-310</strain>
    </source>
</reference>
<gene>
    <name evidence="3" type="ORF">PPTG_11149</name>
</gene>
<reference evidence="3 4" key="2">
    <citation type="submission" date="2013-11" db="EMBL/GenBank/DDBJ databases">
        <title>The Genome Sequence of Phytophthora parasitica INRA-310.</title>
        <authorList>
            <consortium name="The Broad Institute Genomics Platform"/>
            <person name="Russ C."/>
            <person name="Tyler B."/>
            <person name="Panabieres F."/>
            <person name="Shan W."/>
            <person name="Tripathy S."/>
            <person name="Grunwald N."/>
            <person name="Machado M."/>
            <person name="Johnson C.S."/>
            <person name="Arredondo F."/>
            <person name="Hong C."/>
            <person name="Coffey M."/>
            <person name="Young S.K."/>
            <person name="Zeng Q."/>
            <person name="Gargeya S."/>
            <person name="Fitzgerald M."/>
            <person name="Abouelleil A."/>
            <person name="Alvarado L."/>
            <person name="Chapman S.B."/>
            <person name="Gainer-Dewar J."/>
            <person name="Goldberg J."/>
            <person name="Griggs A."/>
            <person name="Gujja S."/>
            <person name="Hansen M."/>
            <person name="Howarth C."/>
            <person name="Imamovic A."/>
            <person name="Ireland A."/>
            <person name="Larimer J."/>
            <person name="McCowan C."/>
            <person name="Murphy C."/>
            <person name="Pearson M."/>
            <person name="Poon T.W."/>
            <person name="Priest M."/>
            <person name="Roberts A."/>
            <person name="Saif S."/>
            <person name="Shea T."/>
            <person name="Sykes S."/>
            <person name="Wortman J."/>
            <person name="Nusbaum C."/>
            <person name="Birren B."/>
        </authorList>
    </citation>
    <scope>NUCLEOTIDE SEQUENCE [LARGE SCALE GENOMIC DNA]</scope>
    <source>
        <strain evidence="3 4">INRA-310</strain>
    </source>
</reference>
<accession>W2Q7G9</accession>
<evidence type="ECO:0000259" key="2">
    <source>
        <dbReference type="Pfam" id="PF13843"/>
    </source>
</evidence>
<dbReference type="VEuPathDB" id="FungiDB:PPTG_11149"/>
<protein>
    <recommendedName>
        <fullName evidence="2">PiggyBac transposable element-derived protein domain-containing protein</fullName>
    </recommendedName>
</protein>
<feature type="region of interest" description="Disordered" evidence="1">
    <location>
        <begin position="896"/>
        <end position="939"/>
    </location>
</feature>
<dbReference type="PANTHER" id="PTHR46599:SF3">
    <property type="entry name" value="PIGGYBAC TRANSPOSABLE ELEMENT-DERIVED PROTEIN 4"/>
    <property type="match status" value="1"/>
</dbReference>
<dbReference type="Pfam" id="PF13843">
    <property type="entry name" value="DDE_Tnp_1_7"/>
    <property type="match status" value="1"/>
</dbReference>
<evidence type="ECO:0000256" key="1">
    <source>
        <dbReference type="SAM" id="MobiDB-lite"/>
    </source>
</evidence>
<dbReference type="GeneID" id="20180715"/>
<name>W2Q7G9_PHYN3</name>
<dbReference type="InterPro" id="IPR029526">
    <property type="entry name" value="PGBD"/>
</dbReference>
<organism evidence="3 4">
    <name type="scientific">Phytophthora nicotianae (strain INRA-310)</name>
    <name type="common">Phytophthora parasitica</name>
    <dbReference type="NCBI Taxonomy" id="761204"/>
    <lineage>
        <taxon>Eukaryota</taxon>
        <taxon>Sar</taxon>
        <taxon>Stramenopiles</taxon>
        <taxon>Oomycota</taxon>
        <taxon>Peronosporomycetes</taxon>
        <taxon>Peronosporales</taxon>
        <taxon>Peronosporaceae</taxon>
        <taxon>Phytophthora</taxon>
    </lineage>
</organism>
<evidence type="ECO:0000313" key="4">
    <source>
        <dbReference type="Proteomes" id="UP000018817"/>
    </source>
</evidence>
<dbReference type="AlphaFoldDB" id="W2Q7G9"/>
<evidence type="ECO:0000313" key="3">
    <source>
        <dbReference type="EMBL" id="ETN09107.1"/>
    </source>
</evidence>
<feature type="compositionally biased region" description="Basic and acidic residues" evidence="1">
    <location>
        <begin position="98"/>
        <end position="108"/>
    </location>
</feature>
<dbReference type="PANTHER" id="PTHR46599">
    <property type="entry name" value="PIGGYBAC TRANSPOSABLE ELEMENT-DERIVED PROTEIN 4"/>
    <property type="match status" value="1"/>
</dbReference>
<feature type="region of interest" description="Disordered" evidence="1">
    <location>
        <begin position="136"/>
        <end position="188"/>
    </location>
</feature>
<feature type="region of interest" description="Disordered" evidence="1">
    <location>
        <begin position="66"/>
        <end position="118"/>
    </location>
</feature>
<proteinExistence type="predicted"/>
<dbReference type="STRING" id="761204.W2Q7G9"/>
<dbReference type="Proteomes" id="UP000018817">
    <property type="component" value="Unassembled WGS sequence"/>
</dbReference>
<dbReference type="EMBL" id="KI669586">
    <property type="protein sequence ID" value="ETN09107.1"/>
    <property type="molecule type" value="Genomic_DNA"/>
</dbReference>
<sequence>MSFTGVWRTLTKQGWTSKKSVGLSDYAFYIRPGKSVKGVRGEDYFVGTQELFDYLDKLAAGGAEDSVYEDAGPGDPARTTANPPRTRSKRKKTTTATDEPRADGKERQPVAPPGTLSGKPVLYLAVLGASLYDTGDYAEHHSKQPGHPPRTHDAPSRRSLAAVFESVESTDQASADLHQSDEETKEDEVVDDMLDANIYRSGENPSEYVALESDVENDDGASLNGDEGDDESHMSDDDLPLWPDMPSFRMHPHLIEACGGQARIEDGRVREAFLRGLESMDSNGWSKPATHEPYDYMMQPYEERPADAMKEDYPYLYSGTSGPTRQALKAAATASGAFFFFAEPELWESIADTSNDYFAEKIDERVNGLHLKQLARAQKHAGFKPKSLEKLRQDMEEMEAISGRELCIFIGLLVARTVVPNKEKLAHHWKKVDEGAIPRGCLGNFMARDRFMHISRNLHFSCNSDPRARVDRAWKLRPVVDALQRTFAAGYTPPAIMAFDEAMLPSRSSFNRMRVFMKAKPRKWGTKLFMLCCSRTAYCIRFEVYCGKTNQENDNKTGPAAVARNLRHVFGRYGTEGNDFRLVVTDRYYTSIPLALQLLTMNFYLVGTINTARLGLPEEIFLSRRSARKVLIGGTFAVSEFTQLPIMKAIRWWDSQAVYLLATGGSDAMDRVVRREEISGMQKEFACPRIMKDYHTFMGGVDVHDQLRLQRYSLQLAIKYKKYYKSLFLGLIDLVTVNAYITHNAVRAAAGLQKLSHVKFMKQLHLELCQLREEDWDALLRDDGQATPTQSPAAGSGRRAVHFPLKNEKMRPGNDGKGQKQCVRACKVCSWMKGISGTIANDTSTYCSFCKLKVKGKTLQNNPQAQRVFLCDKVRHTHNGAAMSCFELWHKGWRNGTRRPASKSKLRARTPVEVCEEEVQSSSDESSGERQAKRARQNS</sequence>
<feature type="compositionally biased region" description="Basic residues" evidence="1">
    <location>
        <begin position="896"/>
        <end position="908"/>
    </location>
</feature>
<dbReference type="RefSeq" id="XP_008905668.1">
    <property type="nucleotide sequence ID" value="XM_008907420.1"/>
</dbReference>
<feature type="domain" description="PiggyBac transposable element-derived protein" evidence="2">
    <location>
        <begin position="335"/>
        <end position="740"/>
    </location>
</feature>